<organism evidence="2 3">
    <name type="scientific">Aspergillus felis</name>
    <dbReference type="NCBI Taxonomy" id="1287682"/>
    <lineage>
        <taxon>Eukaryota</taxon>
        <taxon>Fungi</taxon>
        <taxon>Dikarya</taxon>
        <taxon>Ascomycota</taxon>
        <taxon>Pezizomycotina</taxon>
        <taxon>Eurotiomycetes</taxon>
        <taxon>Eurotiomycetidae</taxon>
        <taxon>Eurotiales</taxon>
        <taxon>Aspergillaceae</taxon>
        <taxon>Aspergillus</taxon>
        <taxon>Aspergillus subgen. Fumigati</taxon>
    </lineage>
</organism>
<gene>
    <name evidence="1" type="ORF">CNMCM5623_008151</name>
    <name evidence="2" type="ORF">CNMCM7691_004076</name>
</gene>
<accession>A0A8H6R577</accession>
<dbReference type="EMBL" id="JACBAG010001703">
    <property type="protein sequence ID" value="KAF7183726.1"/>
    <property type="molecule type" value="Genomic_DNA"/>
</dbReference>
<dbReference type="EMBL" id="JACBAE010001401">
    <property type="protein sequence ID" value="KAF7155609.1"/>
    <property type="molecule type" value="Genomic_DNA"/>
</dbReference>
<name>A0A8H6R577_9EURO</name>
<keyword evidence="3" id="KW-1185">Reference proteome</keyword>
<dbReference type="Proteomes" id="UP000641853">
    <property type="component" value="Unassembled WGS sequence"/>
</dbReference>
<dbReference type="Gene3D" id="3.40.220.10">
    <property type="entry name" value="Leucine Aminopeptidase, subunit E, domain 1"/>
    <property type="match status" value="1"/>
</dbReference>
<dbReference type="Proteomes" id="UP000654922">
    <property type="component" value="Unassembled WGS sequence"/>
</dbReference>
<dbReference type="AlphaFoldDB" id="A0A8H6R577"/>
<evidence type="ECO:0000313" key="3">
    <source>
        <dbReference type="Proteomes" id="UP000641853"/>
    </source>
</evidence>
<dbReference type="OrthoDB" id="6082470at2759"/>
<sequence>MALANIPHINILCMEDRFIGAFQHALAQRWPETSTTPKPTTTILNTSLRQVPSSTKFDLIVSPANSYGRLDGAFDDAISRAFCPSPKHQYDTLTQAAQTVLYERWRGFAPPGTCTLVPFPDELIGENEWGCRWVAICPTMRFPDRVNWDREVVYECVWSLLCQVEGWNRGCKREERIESVLITPLATGTGGVSAEKWAAQFVLAMRHFVEALKMPERWAAFGWGGVLRDIEEVKTTWEL</sequence>
<dbReference type="SUPFAM" id="SSF52949">
    <property type="entry name" value="Macro domain-like"/>
    <property type="match status" value="1"/>
</dbReference>
<evidence type="ECO:0008006" key="4">
    <source>
        <dbReference type="Google" id="ProtNLM"/>
    </source>
</evidence>
<evidence type="ECO:0000313" key="1">
    <source>
        <dbReference type="EMBL" id="KAF7155609.1"/>
    </source>
</evidence>
<comment type="caution">
    <text evidence="2">The sequence shown here is derived from an EMBL/GenBank/DDBJ whole genome shotgun (WGS) entry which is preliminary data.</text>
</comment>
<dbReference type="InterPro" id="IPR043472">
    <property type="entry name" value="Macro_dom-like"/>
</dbReference>
<reference evidence="2" key="1">
    <citation type="submission" date="2020-06" db="EMBL/GenBank/DDBJ databases">
        <title>Draft genome sequences of strains closely related to Aspergillus parafelis and Aspergillus hiratsukae.</title>
        <authorList>
            <person name="Dos Santos R.A.C."/>
            <person name="Rivero-Menendez O."/>
            <person name="Steenwyk J.L."/>
            <person name="Mead M.E."/>
            <person name="Goldman G.H."/>
            <person name="Alastruey-Izquierdo A."/>
            <person name="Rokas A."/>
        </authorList>
    </citation>
    <scope>NUCLEOTIDE SEQUENCE</scope>
    <source>
        <strain evidence="1">CNM-CM5623</strain>
        <strain evidence="2">CNM-CM7691</strain>
    </source>
</reference>
<proteinExistence type="predicted"/>
<evidence type="ECO:0000313" key="2">
    <source>
        <dbReference type="EMBL" id="KAF7183726.1"/>
    </source>
</evidence>
<protein>
    <recommendedName>
        <fullName evidence="4">Macro domain-like protein</fullName>
    </recommendedName>
</protein>